<evidence type="ECO:0000256" key="3">
    <source>
        <dbReference type="ARBA" id="ARBA00023125"/>
    </source>
</evidence>
<dbReference type="Proteomes" id="UP000609323">
    <property type="component" value="Unassembled WGS sequence"/>
</dbReference>
<comment type="caution">
    <text evidence="6">The sequence shown here is derived from an EMBL/GenBank/DDBJ whole genome shotgun (WGS) entry which is preliminary data.</text>
</comment>
<dbReference type="Gene3D" id="1.10.10.10">
    <property type="entry name" value="Winged helix-like DNA-binding domain superfamily/Winged helix DNA-binding domain"/>
    <property type="match status" value="1"/>
</dbReference>
<dbReference type="PRINTS" id="PR00039">
    <property type="entry name" value="HTHLYSR"/>
</dbReference>
<sequence>MNLEQMGYIKEIVHTQSISVAAQNLHVSQSAVSQSISLLEKELGIRLFKRTRFGTTPTLEGKEIITKALKIVEYMEMIKEEAQTTASILQGELKIAATPSLMAFFPKILSLFKKDYPHIKVTIIEMESLGIIEQVKKQQVDLGLTVMQESIEESLPEHIIFETFDYKPDVKVIVPKYSPLAFRKVLNLQDLADYPLVVNASQLWGNFMTLLEESNGSMNVLFKTSNSEVIKKTVAEGLAISFLSNYLLIDDPYIESGRIIAIPLANNQLASNLSFGWIFSDKNSRKRIIKKFLDYIDL</sequence>
<protein>
    <submittedName>
        <fullName evidence="6">Transcriptional regulator</fullName>
    </submittedName>
</protein>
<dbReference type="Pfam" id="PF00126">
    <property type="entry name" value="HTH_1"/>
    <property type="match status" value="1"/>
</dbReference>
<dbReference type="InterPro" id="IPR036388">
    <property type="entry name" value="WH-like_DNA-bd_sf"/>
</dbReference>
<name>A0ABQ1FVM8_9BACL</name>
<evidence type="ECO:0000259" key="5">
    <source>
        <dbReference type="PROSITE" id="PS50931"/>
    </source>
</evidence>
<evidence type="ECO:0000256" key="1">
    <source>
        <dbReference type="ARBA" id="ARBA00009437"/>
    </source>
</evidence>
<dbReference type="PANTHER" id="PTHR30126:SF91">
    <property type="entry name" value="LYSR FAMILY TRANSCRIPTIONAL REGULATOR"/>
    <property type="match status" value="1"/>
</dbReference>
<evidence type="ECO:0000256" key="2">
    <source>
        <dbReference type="ARBA" id="ARBA00023015"/>
    </source>
</evidence>
<feature type="domain" description="HTH lysR-type" evidence="5">
    <location>
        <begin position="1"/>
        <end position="58"/>
    </location>
</feature>
<proteinExistence type="inferred from homology"/>
<keyword evidence="3" id="KW-0238">DNA-binding</keyword>
<keyword evidence="2" id="KW-0805">Transcription regulation</keyword>
<dbReference type="RefSeq" id="WP_094095066.1">
    <property type="nucleotide sequence ID" value="NZ_BMHF01000004.1"/>
</dbReference>
<dbReference type="InterPro" id="IPR005119">
    <property type="entry name" value="LysR_subst-bd"/>
</dbReference>
<evidence type="ECO:0000313" key="6">
    <source>
        <dbReference type="EMBL" id="GGA30979.1"/>
    </source>
</evidence>
<dbReference type="SUPFAM" id="SSF53850">
    <property type="entry name" value="Periplasmic binding protein-like II"/>
    <property type="match status" value="1"/>
</dbReference>
<keyword evidence="4" id="KW-0804">Transcription</keyword>
<dbReference type="InterPro" id="IPR036390">
    <property type="entry name" value="WH_DNA-bd_sf"/>
</dbReference>
<dbReference type="Pfam" id="PF03466">
    <property type="entry name" value="LysR_substrate"/>
    <property type="match status" value="1"/>
</dbReference>
<gene>
    <name evidence="6" type="ORF">GCM10010917_15040</name>
</gene>
<keyword evidence="7" id="KW-1185">Reference proteome</keyword>
<reference evidence="7" key="1">
    <citation type="journal article" date="2019" name="Int. J. Syst. Evol. Microbiol.">
        <title>The Global Catalogue of Microorganisms (GCM) 10K type strain sequencing project: providing services to taxonomists for standard genome sequencing and annotation.</title>
        <authorList>
            <consortium name="The Broad Institute Genomics Platform"/>
            <consortium name="The Broad Institute Genome Sequencing Center for Infectious Disease"/>
            <person name="Wu L."/>
            <person name="Ma J."/>
        </authorList>
    </citation>
    <scope>NUCLEOTIDE SEQUENCE [LARGE SCALE GENOMIC DNA]</scope>
    <source>
        <strain evidence="7">CGMCC 1.15044</strain>
    </source>
</reference>
<accession>A0ABQ1FVM8</accession>
<dbReference type="EMBL" id="BMHF01000004">
    <property type="protein sequence ID" value="GGA30979.1"/>
    <property type="molecule type" value="Genomic_DNA"/>
</dbReference>
<evidence type="ECO:0000313" key="7">
    <source>
        <dbReference type="Proteomes" id="UP000609323"/>
    </source>
</evidence>
<organism evidence="6 7">
    <name type="scientific">Paenibacillus physcomitrellae</name>
    <dbReference type="NCBI Taxonomy" id="1619311"/>
    <lineage>
        <taxon>Bacteria</taxon>
        <taxon>Bacillati</taxon>
        <taxon>Bacillota</taxon>
        <taxon>Bacilli</taxon>
        <taxon>Bacillales</taxon>
        <taxon>Paenibacillaceae</taxon>
        <taxon>Paenibacillus</taxon>
    </lineage>
</organism>
<dbReference type="SUPFAM" id="SSF46785">
    <property type="entry name" value="Winged helix' DNA-binding domain"/>
    <property type="match status" value="1"/>
</dbReference>
<dbReference type="Gene3D" id="3.40.190.10">
    <property type="entry name" value="Periplasmic binding protein-like II"/>
    <property type="match status" value="2"/>
</dbReference>
<dbReference type="CDD" id="cd05466">
    <property type="entry name" value="PBP2_LTTR_substrate"/>
    <property type="match status" value="1"/>
</dbReference>
<comment type="similarity">
    <text evidence="1">Belongs to the LysR transcriptional regulatory family.</text>
</comment>
<dbReference type="InterPro" id="IPR000847">
    <property type="entry name" value="LysR_HTH_N"/>
</dbReference>
<evidence type="ECO:0000256" key="4">
    <source>
        <dbReference type="ARBA" id="ARBA00023163"/>
    </source>
</evidence>
<dbReference type="PROSITE" id="PS50931">
    <property type="entry name" value="HTH_LYSR"/>
    <property type="match status" value="1"/>
</dbReference>
<dbReference type="PANTHER" id="PTHR30126">
    <property type="entry name" value="HTH-TYPE TRANSCRIPTIONAL REGULATOR"/>
    <property type="match status" value="1"/>
</dbReference>